<evidence type="ECO:0000256" key="1">
    <source>
        <dbReference type="SAM" id="MobiDB-lite"/>
    </source>
</evidence>
<protein>
    <recommendedName>
        <fullName evidence="4">BZIP domain-containing protein</fullName>
    </recommendedName>
</protein>
<organism evidence="2 3">
    <name type="scientific">Mixia osmundae (strain CBS 9802 / IAM 14324 / JCM 22182 / KY 12970)</name>
    <dbReference type="NCBI Taxonomy" id="764103"/>
    <lineage>
        <taxon>Eukaryota</taxon>
        <taxon>Fungi</taxon>
        <taxon>Dikarya</taxon>
        <taxon>Basidiomycota</taxon>
        <taxon>Pucciniomycotina</taxon>
        <taxon>Mixiomycetes</taxon>
        <taxon>Mixiales</taxon>
        <taxon>Mixiaceae</taxon>
        <taxon>Mixia</taxon>
    </lineage>
</organism>
<feature type="compositionally biased region" description="Polar residues" evidence="1">
    <location>
        <begin position="101"/>
        <end position="111"/>
    </location>
</feature>
<dbReference type="Proteomes" id="UP000009131">
    <property type="component" value="Unassembled WGS sequence"/>
</dbReference>
<feature type="compositionally biased region" description="Low complexity" evidence="1">
    <location>
        <begin position="302"/>
        <end position="312"/>
    </location>
</feature>
<name>G7E2M5_MIXOS</name>
<feature type="compositionally biased region" description="Basic and acidic residues" evidence="1">
    <location>
        <begin position="496"/>
        <end position="523"/>
    </location>
</feature>
<dbReference type="RefSeq" id="XP_014565507.1">
    <property type="nucleotide sequence ID" value="XM_014710021.1"/>
</dbReference>
<evidence type="ECO:0000313" key="3">
    <source>
        <dbReference type="Proteomes" id="UP000009131"/>
    </source>
</evidence>
<feature type="region of interest" description="Disordered" evidence="1">
    <location>
        <begin position="96"/>
        <end position="118"/>
    </location>
</feature>
<feature type="compositionally biased region" description="Polar residues" evidence="1">
    <location>
        <begin position="313"/>
        <end position="329"/>
    </location>
</feature>
<feature type="region of interest" description="Disordered" evidence="1">
    <location>
        <begin position="251"/>
        <end position="523"/>
    </location>
</feature>
<evidence type="ECO:0000313" key="2">
    <source>
        <dbReference type="EMBL" id="GAA97085.1"/>
    </source>
</evidence>
<dbReference type="AlphaFoldDB" id="G7E2M5"/>
<keyword evidence="3" id="KW-1185">Reference proteome</keyword>
<sequence length="589" mass="63971">MYVLQAGQSYAVTVVRDREAAEHRALSFLAKMAGHVDPVIAQALANLIAVLPASVQQQQQQHIQLNQTSIGASPSSQTATAASFYALAQQLVQEQQSQLAMTGTHSQSNSGPHPRHAASNLQQLEGQLQNRIGSPTNTPSLLEAARRLQQQQQSQTSARYTAYPSPDPQSQLESLAALYTGSPGILQPGYPDDHRTARSDPSLRPTHAPSPAPSGSTTMSSFNSRHNNLMADHTGYNLANAQALEVLARMASPAASPNRRGDSNTNKSCGGSATSLALPKQAPSFLRTARGSSAQTSQVMNSSDSRAQSESSELATSPRDTVRPSSNQYKPLPTRSGRVPIMPADPSNPTFNLNSFFEFPSDSDSDDPDFQPGGAEWLEMGLPTVATEGEEWIPDADDAQGQHDDWMDALAGQQTNDASRRPKRTRQSSASPKTHGRAIPKASGGATVQPVDSSPPAFILPPARSRDAAGQTPAVSTPDADEDRATPQAKRRSLKKLPEPEREELQREERRQKAQLQRDRKKTELDSLRKQVAELTLDKAKLSRELKLMRQIRPDHTVLCDLLKVYGHTASQETLLKIIDITTRIHSRK</sequence>
<feature type="compositionally biased region" description="Polar residues" evidence="1">
    <location>
        <begin position="290"/>
        <end position="301"/>
    </location>
</feature>
<comment type="caution">
    <text evidence="2">The sequence shown here is derived from an EMBL/GenBank/DDBJ whole genome shotgun (WGS) entry which is preliminary data.</text>
</comment>
<feature type="compositionally biased region" description="Acidic residues" evidence="1">
    <location>
        <begin position="388"/>
        <end position="398"/>
    </location>
</feature>
<proteinExistence type="predicted"/>
<dbReference type="EMBL" id="BABT02000110">
    <property type="protein sequence ID" value="GAA97085.1"/>
    <property type="molecule type" value="Genomic_DNA"/>
</dbReference>
<feature type="region of interest" description="Disordered" evidence="1">
    <location>
        <begin position="146"/>
        <end position="228"/>
    </location>
</feature>
<accession>G7E2M5</accession>
<evidence type="ECO:0008006" key="4">
    <source>
        <dbReference type="Google" id="ProtNLM"/>
    </source>
</evidence>
<reference evidence="2 3" key="2">
    <citation type="journal article" date="2012" name="Open Biol.">
        <title>Characteristics of nucleosomes and linker DNA regions on the genome of the basidiomycete Mixia osmundae revealed by mono- and dinucleosome mapping.</title>
        <authorList>
            <person name="Nishida H."/>
            <person name="Kondo S."/>
            <person name="Matsumoto T."/>
            <person name="Suzuki Y."/>
            <person name="Yoshikawa H."/>
            <person name="Taylor T.D."/>
            <person name="Sugiyama J."/>
        </authorList>
    </citation>
    <scope>NUCLEOTIDE SEQUENCE [LARGE SCALE GENOMIC DNA]</scope>
    <source>
        <strain evidence="3">CBS 9802 / IAM 14324 / JCM 22182 / KY 12970</strain>
    </source>
</reference>
<feature type="compositionally biased region" description="Polar residues" evidence="1">
    <location>
        <begin position="263"/>
        <end position="275"/>
    </location>
</feature>
<reference evidence="2 3" key="1">
    <citation type="journal article" date="2011" name="J. Gen. Appl. Microbiol.">
        <title>Draft genome sequencing of the enigmatic basidiomycete Mixia osmundae.</title>
        <authorList>
            <person name="Nishida H."/>
            <person name="Nagatsuka Y."/>
            <person name="Sugiyama J."/>
        </authorList>
    </citation>
    <scope>NUCLEOTIDE SEQUENCE [LARGE SCALE GENOMIC DNA]</scope>
    <source>
        <strain evidence="3">CBS 9802 / IAM 14324 / JCM 22182 / KY 12970</strain>
    </source>
</reference>
<feature type="compositionally biased region" description="Polar residues" evidence="1">
    <location>
        <begin position="213"/>
        <end position="227"/>
    </location>
</feature>
<feature type="compositionally biased region" description="Low complexity" evidence="1">
    <location>
        <begin position="146"/>
        <end position="159"/>
    </location>
</feature>
<gene>
    <name evidence="2" type="primary">Mo03760</name>
    <name evidence="2" type="ORF">E5Q_03760</name>
</gene>
<dbReference type="InParanoid" id="G7E2M5"/>
<dbReference type="HOGENOM" id="CLU_463136_0_0_1"/>